<reference evidence="8" key="1">
    <citation type="submission" date="2018-07" db="EMBL/GenBank/DDBJ databases">
        <authorList>
            <person name="Quirk P.G."/>
            <person name="Krulwich T.A."/>
        </authorList>
    </citation>
    <scope>NUCLEOTIDE SEQUENCE</scope>
</reference>
<dbReference type="PROSITE" id="PS50001">
    <property type="entry name" value="SH2"/>
    <property type="match status" value="1"/>
</dbReference>
<dbReference type="SUPFAM" id="SSF47769">
    <property type="entry name" value="SAM/Pointed domain"/>
    <property type="match status" value="1"/>
</dbReference>
<dbReference type="Pfam" id="PF00617">
    <property type="entry name" value="RasGEF"/>
    <property type="match status" value="1"/>
</dbReference>
<name>A0A336LT25_CULSO</name>
<dbReference type="InterPro" id="IPR023578">
    <property type="entry name" value="Ras_GEF_dom_sf"/>
</dbReference>
<dbReference type="SUPFAM" id="SSF48366">
    <property type="entry name" value="Ras GEF"/>
    <property type="match status" value="1"/>
</dbReference>
<dbReference type="GO" id="GO:0001784">
    <property type="term" value="F:phosphotyrosine residue binding"/>
    <property type="evidence" value="ECO:0007669"/>
    <property type="project" value="InterPro"/>
</dbReference>
<dbReference type="PANTHER" id="PTHR14247">
    <property type="entry name" value="BREAST CANCER ANTI-ESTROGEN RESISTANCE PROTEIN 3 HOMOLOG-LIKE PROTEIN"/>
    <property type="match status" value="1"/>
</dbReference>
<dbReference type="InterPro" id="IPR001660">
    <property type="entry name" value="SAM"/>
</dbReference>
<dbReference type="OMA" id="MVHNSRM"/>
<dbReference type="InterPro" id="IPR036860">
    <property type="entry name" value="SH2_dom_sf"/>
</dbReference>
<dbReference type="AlphaFoldDB" id="A0A336LT25"/>
<dbReference type="InterPro" id="IPR044102">
    <property type="entry name" value="SH2_SHEP1/BCAR3/NSP1"/>
</dbReference>
<dbReference type="CDD" id="cd10337">
    <property type="entry name" value="SH2_BCAR3"/>
    <property type="match status" value="1"/>
</dbReference>
<evidence type="ECO:0000259" key="6">
    <source>
        <dbReference type="PROSITE" id="PS50009"/>
    </source>
</evidence>
<dbReference type="Pfam" id="PF00017">
    <property type="entry name" value="SH2"/>
    <property type="match status" value="1"/>
</dbReference>
<dbReference type="Gene3D" id="1.10.840.10">
    <property type="entry name" value="Ras guanine-nucleotide exchange factors catalytic domain"/>
    <property type="match status" value="1"/>
</dbReference>
<dbReference type="GO" id="GO:0007264">
    <property type="term" value="P:small GTPase-mediated signal transduction"/>
    <property type="evidence" value="ECO:0007669"/>
    <property type="project" value="InterPro"/>
</dbReference>
<dbReference type="CDD" id="cd09487">
    <property type="entry name" value="SAM_superfamily"/>
    <property type="match status" value="1"/>
</dbReference>
<gene>
    <name evidence="8" type="primary">CSON004076</name>
</gene>
<dbReference type="InterPro" id="IPR036964">
    <property type="entry name" value="RASGEF_cat_dom_sf"/>
</dbReference>
<protein>
    <submittedName>
        <fullName evidence="8">CSON004076 protein</fullName>
    </submittedName>
</protein>
<feature type="region of interest" description="Disordered" evidence="4">
    <location>
        <begin position="352"/>
        <end position="407"/>
    </location>
</feature>
<sequence>MGKSSSKLKKRRTQSVAWSFRFTQNQSANSGSKSGRKYRKNSQKSIVEISTEDYSTENSLQSEMTPVIICSGPHLDIEEWLKRLDLVKYKDKFIKFYGVEELIYFTEGEIHKLGVTNAADRARMVSSLYALKEKRIKRDMQNNNVDENSFQFKRNQRHSLAPEIARHKDHQEHRDSIYEVLAVKSSAKSSRSVGDLLEMDPSTPDAEAIALKKALEWELSLDSRDLRSHAWYHGPIPRLRAEEIVQKEGDFLIRDCVSQPGNYVLTCRNNTSKGPVLHFVINKLILQPDTVYERVQFQLEDDPFDTIADLITYYVGSGKPISAASGARIQFPCNRLCPLSYYIAKYQNAGTRGPSPMSSSASVNQMSSYRSPMSSPPPRTTKRDVPPRLPSKKQRSQSLTPLQPSNIQNMVAGRVISSIPQEKYCSADGVIQGHEPGTPTNQSGKPLSKNEQQKLSTQSLSRTISSQAIRTYRLHSRTSSLSRDYSDSSLSPCLESRQFGENEEKQVRTPPPKPSRTSSLTRNGAENSSSNNKSDDHLNRPEPGYRASGSDSGNGSGDSAQSSAAGEEPTIPLRSGVIIRNPRYLQNSASSVTLRSFADFDPVAVEQALLALQPTVYGKHESKYDLDAFQTVLLPFVEHKPLDSSSLNTIRMMLCENGSLTIATHLTKVDVSLILGDIKNEPDSKENLEEKFTGLDLITLDEGRQFRLDLIERTQCLKLLVATTILTCGDDIERAETINKWIQIANDTKTALGNLFGFSAIMLGLCMPQIQNLHNTWHILRQKFTESAFNFEAKLRPTLKSMNDCSNPQAPNTTVPHLLPYILLKDRSLQDILGPNISQLPSLVNCCINSWETIAEDFGLSIMFSHLDSARTFISNMQLYKKNAQIILADTSRSDDLLEEVFRTEFHIKFLWGSKGSCVAAMDRHSKFEQVLTAMADKFCNNDGNLTET</sequence>
<feature type="compositionally biased region" description="Low complexity" evidence="4">
    <location>
        <begin position="547"/>
        <end position="566"/>
    </location>
</feature>
<feature type="region of interest" description="Disordered" evidence="4">
    <location>
        <begin position="475"/>
        <end position="573"/>
    </location>
</feature>
<dbReference type="VEuPathDB" id="VectorBase:CSON004076"/>
<dbReference type="InterPro" id="IPR001895">
    <property type="entry name" value="RASGEF_cat_dom"/>
</dbReference>
<feature type="domain" description="SH2" evidence="5">
    <location>
        <begin position="231"/>
        <end position="333"/>
    </location>
</feature>
<feature type="compositionally biased region" description="Polar residues" evidence="4">
    <location>
        <begin position="438"/>
        <end position="463"/>
    </location>
</feature>
<evidence type="ECO:0000259" key="7">
    <source>
        <dbReference type="PROSITE" id="PS50105"/>
    </source>
</evidence>
<feature type="domain" description="Ras-GEF" evidence="6">
    <location>
        <begin position="658"/>
        <end position="907"/>
    </location>
</feature>
<dbReference type="PROSITE" id="PS50105">
    <property type="entry name" value="SAM_DOMAIN"/>
    <property type="match status" value="1"/>
</dbReference>
<feature type="compositionally biased region" description="Low complexity" evidence="4">
    <location>
        <begin position="354"/>
        <end position="373"/>
    </location>
</feature>
<dbReference type="GO" id="GO:0005085">
    <property type="term" value="F:guanyl-nucleotide exchange factor activity"/>
    <property type="evidence" value="ECO:0007669"/>
    <property type="project" value="UniProtKB-KW"/>
</dbReference>
<dbReference type="InterPro" id="IPR013761">
    <property type="entry name" value="SAM/pointed_sf"/>
</dbReference>
<evidence type="ECO:0000256" key="2">
    <source>
        <dbReference type="PROSITE-ProRule" id="PRU00168"/>
    </source>
</evidence>
<evidence type="ECO:0000259" key="5">
    <source>
        <dbReference type="PROSITE" id="PS50001"/>
    </source>
</evidence>
<feature type="domain" description="SAM" evidence="7">
    <location>
        <begin position="76"/>
        <end position="134"/>
    </location>
</feature>
<dbReference type="SUPFAM" id="SSF55550">
    <property type="entry name" value="SH2 domain"/>
    <property type="match status" value="1"/>
</dbReference>
<feature type="region of interest" description="Disordered" evidence="4">
    <location>
        <begin position="429"/>
        <end position="463"/>
    </location>
</feature>
<dbReference type="FunFam" id="1.10.840.10:FF:000015">
    <property type="entry name" value="Uncharacterized protein, isoform A"/>
    <property type="match status" value="1"/>
</dbReference>
<dbReference type="EMBL" id="UFQT01000177">
    <property type="protein sequence ID" value="SSX21182.1"/>
    <property type="molecule type" value="Genomic_DNA"/>
</dbReference>
<dbReference type="Gene3D" id="3.30.505.10">
    <property type="entry name" value="SH2 domain"/>
    <property type="match status" value="1"/>
</dbReference>
<feature type="compositionally biased region" description="Low complexity" evidence="4">
    <location>
        <begin position="477"/>
        <end position="491"/>
    </location>
</feature>
<dbReference type="PANTHER" id="PTHR14247:SF8">
    <property type="entry name" value="RAS-GEF DOMAIN-CONTAINING PROTEIN"/>
    <property type="match status" value="1"/>
</dbReference>
<organism evidence="8">
    <name type="scientific">Culicoides sonorensis</name>
    <name type="common">Biting midge</name>
    <dbReference type="NCBI Taxonomy" id="179676"/>
    <lineage>
        <taxon>Eukaryota</taxon>
        <taxon>Metazoa</taxon>
        <taxon>Ecdysozoa</taxon>
        <taxon>Arthropoda</taxon>
        <taxon>Hexapoda</taxon>
        <taxon>Insecta</taxon>
        <taxon>Pterygota</taxon>
        <taxon>Neoptera</taxon>
        <taxon>Endopterygota</taxon>
        <taxon>Diptera</taxon>
        <taxon>Nematocera</taxon>
        <taxon>Chironomoidea</taxon>
        <taxon>Ceratopogonidae</taxon>
        <taxon>Ceratopogoninae</taxon>
        <taxon>Culicoides</taxon>
        <taxon>Monoculicoides</taxon>
    </lineage>
</organism>
<dbReference type="InterPro" id="IPR000980">
    <property type="entry name" value="SH2"/>
</dbReference>
<feature type="compositionally biased region" description="Polar residues" evidence="4">
    <location>
        <begin position="396"/>
        <end position="407"/>
    </location>
</feature>
<proteinExistence type="predicted"/>
<evidence type="ECO:0000256" key="1">
    <source>
        <dbReference type="ARBA" id="ARBA00022999"/>
    </source>
</evidence>
<dbReference type="SMART" id="SM00252">
    <property type="entry name" value="SH2"/>
    <property type="match status" value="1"/>
</dbReference>
<evidence type="ECO:0000256" key="4">
    <source>
        <dbReference type="SAM" id="MobiDB-lite"/>
    </source>
</evidence>
<evidence type="ECO:0000313" key="8">
    <source>
        <dbReference type="EMBL" id="SSX21182.1"/>
    </source>
</evidence>
<dbReference type="FunFam" id="3.30.505.10:FF:000013">
    <property type="entry name" value="SH2 domain-containing protein 3C isoform X1"/>
    <property type="match status" value="1"/>
</dbReference>
<dbReference type="PRINTS" id="PR00401">
    <property type="entry name" value="SH2DOMAIN"/>
</dbReference>
<dbReference type="SMART" id="SM00147">
    <property type="entry name" value="RasGEF"/>
    <property type="match status" value="1"/>
</dbReference>
<dbReference type="Gene3D" id="1.10.150.50">
    <property type="entry name" value="Transcription Factor, Ets-1"/>
    <property type="match status" value="1"/>
</dbReference>
<dbReference type="PROSITE" id="PS50009">
    <property type="entry name" value="RASGEF_CAT"/>
    <property type="match status" value="1"/>
</dbReference>
<dbReference type="InterPro" id="IPR051853">
    <property type="entry name" value="SH2-Ras-GEF_adapter"/>
</dbReference>
<dbReference type="Pfam" id="PF00536">
    <property type="entry name" value="SAM_1"/>
    <property type="match status" value="1"/>
</dbReference>
<keyword evidence="2" id="KW-0344">Guanine-nucleotide releasing factor</keyword>
<evidence type="ECO:0000256" key="3">
    <source>
        <dbReference type="PROSITE-ProRule" id="PRU00191"/>
    </source>
</evidence>
<feature type="compositionally biased region" description="Basic and acidic residues" evidence="4">
    <location>
        <begin position="498"/>
        <end position="507"/>
    </location>
</feature>
<keyword evidence="1 3" id="KW-0727">SH2 domain</keyword>
<accession>A0A336LT25</accession>